<organism evidence="5 6">
    <name type="scientific">Phrynosoma platyrhinos</name>
    <name type="common">Desert horned lizard</name>
    <dbReference type="NCBI Taxonomy" id="52577"/>
    <lineage>
        <taxon>Eukaryota</taxon>
        <taxon>Metazoa</taxon>
        <taxon>Chordata</taxon>
        <taxon>Craniata</taxon>
        <taxon>Vertebrata</taxon>
        <taxon>Euteleostomi</taxon>
        <taxon>Lepidosauria</taxon>
        <taxon>Squamata</taxon>
        <taxon>Bifurcata</taxon>
        <taxon>Unidentata</taxon>
        <taxon>Episquamata</taxon>
        <taxon>Toxicofera</taxon>
        <taxon>Iguania</taxon>
        <taxon>Phrynosomatidae</taxon>
        <taxon>Phrynosomatinae</taxon>
        <taxon>Phrynosoma</taxon>
    </lineage>
</organism>
<accession>A0ABQ7TDZ0</accession>
<dbReference type="PANTHER" id="PTHR24300">
    <property type="entry name" value="CYTOCHROME P450 508A4-RELATED"/>
    <property type="match status" value="1"/>
</dbReference>
<feature type="signal peptide" evidence="4">
    <location>
        <begin position="1"/>
        <end position="26"/>
    </location>
</feature>
<keyword evidence="6" id="KW-1185">Reference proteome</keyword>
<sequence>MDLLGTTTLFLVISLVLFMAWRKVEAKRKNLPPGPMPLPLIGNLLQLKASNVAGRLKKMSEKYGPVFTVYFGSDQVVVLYGYDVVKKILPFNPAMLLSCATANVISHILLGERFDYEDQEYRRIVRLLIESLRLESSIAGQLYNIFPRIMDHLPGPHQTFFTNLADVQAFVAQKIRNHEKTLDPSSGPRDFIDSFLFKMEQVRHRGANVEFAERISSFNALPLTPLPAKIHEEIDRVIGRERLPAMKDRLQMPYTEAALHEAQSSALNDPKQYKNPYQFDPAHFLDEKGEFKRNGADMPFSAGLGIGWVDIFRVDNWT</sequence>
<gene>
    <name evidence="5" type="ORF">JD844_003860</name>
</gene>
<keyword evidence="4" id="KW-0732">Signal</keyword>
<dbReference type="EMBL" id="JAIPUX010000521">
    <property type="protein sequence ID" value="KAH0627724.1"/>
    <property type="molecule type" value="Genomic_DNA"/>
</dbReference>
<evidence type="ECO:0000256" key="4">
    <source>
        <dbReference type="SAM" id="SignalP"/>
    </source>
</evidence>
<dbReference type="InterPro" id="IPR050182">
    <property type="entry name" value="Cytochrome_P450_fam2"/>
</dbReference>
<proteinExistence type="inferred from homology"/>
<dbReference type="InterPro" id="IPR036396">
    <property type="entry name" value="Cyt_P450_sf"/>
</dbReference>
<reference evidence="5 6" key="1">
    <citation type="journal article" date="2022" name="Gigascience">
        <title>A chromosome-level genome assembly and annotation of the desert horned lizard, Phrynosoma platyrhinos, provides insight into chromosomal rearrangements among reptiles.</title>
        <authorList>
            <person name="Koochekian N."/>
            <person name="Ascanio A."/>
            <person name="Farleigh K."/>
            <person name="Card D.C."/>
            <person name="Schield D.R."/>
            <person name="Castoe T.A."/>
            <person name="Jezkova T."/>
        </authorList>
    </citation>
    <scope>NUCLEOTIDE SEQUENCE [LARGE SCALE GENOMIC DNA]</scope>
    <source>
        <strain evidence="5">NK-2021</strain>
    </source>
</reference>
<dbReference type="PANTHER" id="PTHR24300:SF386">
    <property type="entry name" value="CYTOCHROME P450"/>
    <property type="match status" value="1"/>
</dbReference>
<protein>
    <recommendedName>
        <fullName evidence="7">Cytochrome P450 2E1</fullName>
    </recommendedName>
</protein>
<evidence type="ECO:0000256" key="2">
    <source>
        <dbReference type="ARBA" id="ARBA00022723"/>
    </source>
</evidence>
<comment type="similarity">
    <text evidence="1">Belongs to the cytochrome P450 family.</text>
</comment>
<dbReference type="InterPro" id="IPR001128">
    <property type="entry name" value="Cyt_P450"/>
</dbReference>
<evidence type="ECO:0000256" key="1">
    <source>
        <dbReference type="ARBA" id="ARBA00010617"/>
    </source>
</evidence>
<dbReference type="Pfam" id="PF00067">
    <property type="entry name" value="p450"/>
    <property type="match status" value="4"/>
</dbReference>
<comment type="caution">
    <text evidence="5">The sequence shown here is derived from an EMBL/GenBank/DDBJ whole genome shotgun (WGS) entry which is preliminary data.</text>
</comment>
<name>A0ABQ7TDZ0_PHRPL</name>
<keyword evidence="3" id="KW-0408">Iron</keyword>
<dbReference type="SUPFAM" id="SSF48264">
    <property type="entry name" value="Cytochrome P450"/>
    <property type="match status" value="1"/>
</dbReference>
<evidence type="ECO:0000313" key="6">
    <source>
        <dbReference type="Proteomes" id="UP000826234"/>
    </source>
</evidence>
<evidence type="ECO:0008006" key="7">
    <source>
        <dbReference type="Google" id="ProtNLM"/>
    </source>
</evidence>
<dbReference type="Proteomes" id="UP000826234">
    <property type="component" value="Unassembled WGS sequence"/>
</dbReference>
<evidence type="ECO:0000256" key="3">
    <source>
        <dbReference type="ARBA" id="ARBA00023004"/>
    </source>
</evidence>
<evidence type="ECO:0000313" key="5">
    <source>
        <dbReference type="EMBL" id="KAH0627724.1"/>
    </source>
</evidence>
<keyword evidence="2" id="KW-0479">Metal-binding</keyword>
<feature type="chain" id="PRO_5046381320" description="Cytochrome P450 2E1" evidence="4">
    <location>
        <begin position="27"/>
        <end position="318"/>
    </location>
</feature>
<dbReference type="Gene3D" id="1.10.630.10">
    <property type="entry name" value="Cytochrome P450"/>
    <property type="match status" value="4"/>
</dbReference>